<evidence type="ECO:0000256" key="12">
    <source>
        <dbReference type="ARBA" id="ARBA00023242"/>
    </source>
</evidence>
<keyword evidence="7 17" id="KW-0808">Transferase</keyword>
<dbReference type="CDD" id="cd02023">
    <property type="entry name" value="UMPK"/>
    <property type="match status" value="1"/>
</dbReference>
<keyword evidence="10 17" id="KW-0067">ATP-binding</keyword>
<dbReference type="Proteomes" id="UP001174909">
    <property type="component" value="Unassembled WGS sequence"/>
</dbReference>
<evidence type="ECO:0000256" key="4">
    <source>
        <dbReference type="ARBA" id="ARBA00005408"/>
    </source>
</evidence>
<dbReference type="FunFam" id="3.40.50.2020:FF:000010">
    <property type="entry name" value="Uridine-cytidine kinase"/>
    <property type="match status" value="1"/>
</dbReference>
<evidence type="ECO:0000256" key="16">
    <source>
        <dbReference type="ARBA" id="ARBA00065923"/>
    </source>
</evidence>
<comment type="similarity">
    <text evidence="4 17">Belongs to the uridine kinase family.</text>
</comment>
<dbReference type="PANTHER" id="PTHR10285">
    <property type="entry name" value="URIDINE KINASE"/>
    <property type="match status" value="1"/>
</dbReference>
<proteinExistence type="inferred from homology"/>
<evidence type="ECO:0000256" key="9">
    <source>
        <dbReference type="ARBA" id="ARBA00022777"/>
    </source>
</evidence>
<evidence type="ECO:0000259" key="20">
    <source>
        <dbReference type="Pfam" id="PF14681"/>
    </source>
</evidence>
<dbReference type="SUPFAM" id="SSF53271">
    <property type="entry name" value="PRTase-like"/>
    <property type="match status" value="1"/>
</dbReference>
<evidence type="ECO:0000256" key="14">
    <source>
        <dbReference type="ARBA" id="ARBA00048909"/>
    </source>
</evidence>
<dbReference type="InterPro" id="IPR006083">
    <property type="entry name" value="PRK/URK"/>
</dbReference>
<dbReference type="GO" id="GO:0008655">
    <property type="term" value="P:pyrimidine-containing compound salvage"/>
    <property type="evidence" value="ECO:0007669"/>
    <property type="project" value="UniProtKB-ARBA"/>
</dbReference>
<dbReference type="AlphaFoldDB" id="A0AA35QYL2"/>
<comment type="subcellular location">
    <subcellularLocation>
        <location evidence="2">Cytoplasm</location>
    </subcellularLocation>
    <subcellularLocation>
        <location evidence="1">Nucleus</location>
    </subcellularLocation>
</comment>
<dbReference type="InterPro" id="IPR000764">
    <property type="entry name" value="Uridine_kinase-like"/>
</dbReference>
<evidence type="ECO:0000256" key="15">
    <source>
        <dbReference type="ARBA" id="ARBA00056790"/>
    </source>
</evidence>
<comment type="pathway">
    <text evidence="17">Pyrimidine metabolism; CTP biosynthesis via salvage pathway; CTP from cytidine: step 1/3.</text>
</comment>
<evidence type="ECO:0000256" key="18">
    <source>
        <dbReference type="SAM" id="MobiDB-lite"/>
    </source>
</evidence>
<evidence type="ECO:0000313" key="21">
    <source>
        <dbReference type="EMBL" id="CAI7997176.1"/>
    </source>
</evidence>
<dbReference type="InterPro" id="IPR027417">
    <property type="entry name" value="P-loop_NTPase"/>
</dbReference>
<gene>
    <name evidence="21" type="ORF">GBAR_LOCUS2085</name>
</gene>
<dbReference type="InterPro" id="IPR029057">
    <property type="entry name" value="PRTase-like"/>
</dbReference>
<dbReference type="FunFam" id="3.40.50.300:FF:000200">
    <property type="entry name" value="Uridine-cytidine kinase"/>
    <property type="match status" value="1"/>
</dbReference>
<evidence type="ECO:0000256" key="6">
    <source>
        <dbReference type="ARBA" id="ARBA00022553"/>
    </source>
</evidence>
<dbReference type="GO" id="GO:0005524">
    <property type="term" value="F:ATP binding"/>
    <property type="evidence" value="ECO:0007669"/>
    <property type="project" value="UniProtKB-KW"/>
</dbReference>
<keyword evidence="9 17" id="KW-0418">Kinase</keyword>
<dbReference type="GO" id="GO:0005634">
    <property type="term" value="C:nucleus"/>
    <property type="evidence" value="ECO:0007669"/>
    <property type="project" value="UniProtKB-SubCell"/>
</dbReference>
<comment type="catalytic activity">
    <reaction evidence="14 17">
        <text>uridine + ATP = UMP + ADP + H(+)</text>
        <dbReference type="Rhea" id="RHEA:16825"/>
        <dbReference type="ChEBI" id="CHEBI:15378"/>
        <dbReference type="ChEBI" id="CHEBI:16704"/>
        <dbReference type="ChEBI" id="CHEBI:30616"/>
        <dbReference type="ChEBI" id="CHEBI:57865"/>
        <dbReference type="ChEBI" id="CHEBI:456216"/>
        <dbReference type="EC" id="2.7.1.48"/>
    </reaction>
</comment>
<protein>
    <recommendedName>
        <fullName evidence="17">Uridine kinase</fullName>
        <ecNumber evidence="17">2.7.1.48</ecNumber>
    </recommendedName>
</protein>
<evidence type="ECO:0000256" key="13">
    <source>
        <dbReference type="ARBA" id="ARBA00047436"/>
    </source>
</evidence>
<comment type="caution">
    <text evidence="21">The sequence shown here is derived from an EMBL/GenBank/DDBJ whole genome shotgun (WGS) entry which is preliminary data.</text>
</comment>
<feature type="compositionally biased region" description="Polar residues" evidence="18">
    <location>
        <begin position="66"/>
        <end position="84"/>
    </location>
</feature>
<feature type="region of interest" description="Disordered" evidence="18">
    <location>
        <begin position="1"/>
        <end position="90"/>
    </location>
</feature>
<evidence type="ECO:0000313" key="22">
    <source>
        <dbReference type="Proteomes" id="UP001174909"/>
    </source>
</evidence>
<evidence type="ECO:0000256" key="8">
    <source>
        <dbReference type="ARBA" id="ARBA00022741"/>
    </source>
</evidence>
<feature type="domain" description="Phosphoribosyltransferase" evidence="20">
    <location>
        <begin position="341"/>
        <end position="544"/>
    </location>
</feature>
<dbReference type="NCBIfam" id="TIGR00235">
    <property type="entry name" value="udk"/>
    <property type="match status" value="1"/>
</dbReference>
<comment type="pathway">
    <text evidence="3 17">Pyrimidine metabolism; UMP biosynthesis via salvage pathway; UMP from uridine: step 1/1.</text>
</comment>
<evidence type="ECO:0000256" key="10">
    <source>
        <dbReference type="ARBA" id="ARBA00022840"/>
    </source>
</evidence>
<keyword evidence="6" id="KW-0597">Phosphoprotein</keyword>
<dbReference type="GO" id="GO:0004849">
    <property type="term" value="F:uridine kinase activity"/>
    <property type="evidence" value="ECO:0007669"/>
    <property type="project" value="UniProtKB-EC"/>
</dbReference>
<keyword evidence="11" id="KW-0832">Ubl conjugation</keyword>
<evidence type="ECO:0000256" key="11">
    <source>
        <dbReference type="ARBA" id="ARBA00022843"/>
    </source>
</evidence>
<dbReference type="EMBL" id="CASHTH010000294">
    <property type="protein sequence ID" value="CAI7997176.1"/>
    <property type="molecule type" value="Genomic_DNA"/>
</dbReference>
<dbReference type="SUPFAM" id="SSF52540">
    <property type="entry name" value="P-loop containing nucleoside triphosphate hydrolases"/>
    <property type="match status" value="1"/>
</dbReference>
<dbReference type="InterPro" id="IPR000836">
    <property type="entry name" value="PRTase_dom"/>
</dbReference>
<dbReference type="GO" id="GO:0005737">
    <property type="term" value="C:cytoplasm"/>
    <property type="evidence" value="ECO:0007669"/>
    <property type="project" value="UniProtKB-SubCell"/>
</dbReference>
<dbReference type="Gene3D" id="3.40.50.300">
    <property type="entry name" value="P-loop containing nucleotide triphosphate hydrolases"/>
    <property type="match status" value="1"/>
</dbReference>
<keyword evidence="5" id="KW-0963">Cytoplasm</keyword>
<evidence type="ECO:0000256" key="17">
    <source>
        <dbReference type="RuleBase" id="RU003825"/>
    </source>
</evidence>
<organism evidence="21 22">
    <name type="scientific">Geodia barretti</name>
    <name type="common">Barrett's horny sponge</name>
    <dbReference type="NCBI Taxonomy" id="519541"/>
    <lineage>
        <taxon>Eukaryota</taxon>
        <taxon>Metazoa</taxon>
        <taxon>Porifera</taxon>
        <taxon>Demospongiae</taxon>
        <taxon>Heteroscleromorpha</taxon>
        <taxon>Tetractinellida</taxon>
        <taxon>Astrophorina</taxon>
        <taxon>Geodiidae</taxon>
        <taxon>Geodia</taxon>
    </lineage>
</organism>
<dbReference type="EC" id="2.7.1.48" evidence="17"/>
<evidence type="ECO:0000256" key="3">
    <source>
        <dbReference type="ARBA" id="ARBA00004690"/>
    </source>
</evidence>
<keyword evidence="12" id="KW-0539">Nucleus</keyword>
<evidence type="ECO:0000256" key="2">
    <source>
        <dbReference type="ARBA" id="ARBA00004496"/>
    </source>
</evidence>
<dbReference type="Pfam" id="PF00485">
    <property type="entry name" value="PRK"/>
    <property type="match status" value="1"/>
</dbReference>
<dbReference type="Gene3D" id="3.40.50.2020">
    <property type="match status" value="1"/>
</dbReference>
<comment type="catalytic activity">
    <reaction evidence="13 17">
        <text>cytidine + ATP = CMP + ADP + H(+)</text>
        <dbReference type="Rhea" id="RHEA:24674"/>
        <dbReference type="ChEBI" id="CHEBI:15378"/>
        <dbReference type="ChEBI" id="CHEBI:17562"/>
        <dbReference type="ChEBI" id="CHEBI:30616"/>
        <dbReference type="ChEBI" id="CHEBI:60377"/>
        <dbReference type="ChEBI" id="CHEBI:456216"/>
        <dbReference type="EC" id="2.7.1.48"/>
    </reaction>
</comment>
<dbReference type="PRINTS" id="PR00988">
    <property type="entry name" value="URIDINKINASE"/>
</dbReference>
<evidence type="ECO:0000256" key="1">
    <source>
        <dbReference type="ARBA" id="ARBA00004123"/>
    </source>
</evidence>
<name>A0AA35QYL2_GEOBA</name>
<feature type="compositionally biased region" description="Basic and acidic residues" evidence="18">
    <location>
        <begin position="1"/>
        <end position="11"/>
    </location>
</feature>
<comment type="function">
    <text evidence="15">May contribute to UTP accumulation needed for blast transformation and proliferation.</text>
</comment>
<reference evidence="21" key="1">
    <citation type="submission" date="2023-03" db="EMBL/GenBank/DDBJ databases">
        <authorList>
            <person name="Steffen K."/>
            <person name="Cardenas P."/>
        </authorList>
    </citation>
    <scope>NUCLEOTIDE SEQUENCE</scope>
</reference>
<accession>A0AA35QYL2</accession>
<evidence type="ECO:0000259" key="19">
    <source>
        <dbReference type="Pfam" id="PF00485"/>
    </source>
</evidence>
<sequence>MRNGGRGERASLRRAAGAVLSESAGKKETMELEDGEEALGGGERVISVSSSDSGSEGDEVAALPADTTSPRGNKASTPRKSSTPGERRRRTIYIAGRPPWYDSHGQIAEAFVIGLAGGSASGKTTVARRIIESLGVPWVSLLSMDSFYKALTPEQNKKAAENEYNFDRPDAFDMDLLVETLQKLKEGKHVEIPIYDFSTHAHAKYKHTMYGANVVVFEGIMAFCHAPLLKLMDLKIFVDTDSDIRLARRLRRDIAERGRDLEGVLKQYNKFVKPAFHQFIQPTMQYADIVVPRGGQNRVAVQLIVEHVKDQLKQRGFNNRPKLLAGQRETEALPDSVHILPNKPQVKAMHTVIRNKETKRDDFVFFTNRLACLAMEYAHSFLPFQDVAVITPQGDEYSGKRFNGKLCGVSIMRAGEVLEPALLSVCKEATIGKILIQTNETTDEPALHFLRLPSDISQRHVILMDATIATGAAAIMAIRILLDHDVPQENIIFVTMLAARLGIQTLAYSFPHVRIITTAVDPKVSRDYHILPGVGNYGDRYFGTEPD</sequence>
<keyword evidence="8 17" id="KW-0547">Nucleotide-binding</keyword>
<dbReference type="Pfam" id="PF14681">
    <property type="entry name" value="UPRTase"/>
    <property type="match status" value="1"/>
</dbReference>
<dbReference type="NCBIfam" id="NF004018">
    <property type="entry name" value="PRK05480.1"/>
    <property type="match status" value="1"/>
</dbReference>
<evidence type="ECO:0000256" key="7">
    <source>
        <dbReference type="ARBA" id="ARBA00022679"/>
    </source>
</evidence>
<evidence type="ECO:0000256" key="5">
    <source>
        <dbReference type="ARBA" id="ARBA00022490"/>
    </source>
</evidence>
<dbReference type="NCBIfam" id="NF001097">
    <property type="entry name" value="PRK00129.1"/>
    <property type="match status" value="1"/>
</dbReference>
<feature type="domain" description="Phosphoribulokinase/uridine kinase" evidence="19">
    <location>
        <begin position="112"/>
        <end position="299"/>
    </location>
</feature>
<comment type="subunit">
    <text evidence="16">Interacts with RNF19B.</text>
</comment>
<keyword evidence="22" id="KW-1185">Reference proteome</keyword>